<proteinExistence type="inferred from homology"/>
<dbReference type="AlphaFoldDB" id="A0A7C9E8K0"/>
<comment type="subcellular location">
    <subcellularLocation>
        <location evidence="1">Nucleus</location>
    </subcellularLocation>
</comment>
<comment type="similarity">
    <text evidence="4">Belongs to the DONSON family.</text>
</comment>
<protein>
    <recommendedName>
        <fullName evidence="8">Protein downstream neighbor of Son</fullName>
    </recommendedName>
</protein>
<evidence type="ECO:0000256" key="4">
    <source>
        <dbReference type="ARBA" id="ARBA00025806"/>
    </source>
</evidence>
<feature type="transmembrane region" description="Helical" evidence="6">
    <location>
        <begin position="326"/>
        <end position="345"/>
    </location>
</feature>
<feature type="region of interest" description="Disordered" evidence="5">
    <location>
        <begin position="80"/>
        <end position="137"/>
    </location>
</feature>
<evidence type="ECO:0000256" key="1">
    <source>
        <dbReference type="ARBA" id="ARBA00004123"/>
    </source>
</evidence>
<evidence type="ECO:0000313" key="7">
    <source>
        <dbReference type="EMBL" id="MBA4661960.1"/>
    </source>
</evidence>
<reference evidence="7" key="2">
    <citation type="submission" date="2020-07" db="EMBL/GenBank/DDBJ databases">
        <authorList>
            <person name="Vera ALvarez R."/>
            <person name="Arias-Moreno D.M."/>
            <person name="Jimenez-Jacinto V."/>
            <person name="Jimenez-Bremont J.F."/>
            <person name="Swaminathan K."/>
            <person name="Moose S.P."/>
            <person name="Guerrero-Gonzalez M.L."/>
            <person name="Marino-Ramirez L."/>
            <person name="Landsman D."/>
            <person name="Rodriguez-Kessler M."/>
            <person name="Delgado-Sanchez P."/>
        </authorList>
    </citation>
    <scope>NUCLEOTIDE SEQUENCE</scope>
    <source>
        <tissue evidence="7">Cladode</tissue>
    </source>
</reference>
<evidence type="ECO:0000256" key="2">
    <source>
        <dbReference type="ARBA" id="ARBA00022473"/>
    </source>
</evidence>
<keyword evidence="6" id="KW-1133">Transmembrane helix</keyword>
<dbReference type="EMBL" id="GISG01214361">
    <property type="protein sequence ID" value="MBA4661960.1"/>
    <property type="molecule type" value="Transcribed_RNA"/>
</dbReference>
<reference evidence="7" key="1">
    <citation type="journal article" date="2013" name="J. Plant Res.">
        <title>Effect of fungi and light on seed germination of three Opuntia species from semiarid lands of central Mexico.</title>
        <authorList>
            <person name="Delgado-Sanchez P."/>
            <person name="Jimenez-Bremont J.F."/>
            <person name="Guerrero-Gonzalez Mde L."/>
            <person name="Flores J."/>
        </authorList>
    </citation>
    <scope>NUCLEOTIDE SEQUENCE</scope>
    <source>
        <tissue evidence="7">Cladode</tissue>
    </source>
</reference>
<dbReference type="PANTHER" id="PTHR12972">
    <property type="entry name" value="DOWNSTREAM NEIGHBOR OF SON"/>
    <property type="match status" value="1"/>
</dbReference>
<dbReference type="InterPro" id="IPR024861">
    <property type="entry name" value="Donson"/>
</dbReference>
<keyword evidence="2" id="KW-0217">Developmental protein</keyword>
<evidence type="ECO:0008006" key="8">
    <source>
        <dbReference type="Google" id="ProtNLM"/>
    </source>
</evidence>
<keyword evidence="6" id="KW-0812">Transmembrane</keyword>
<keyword evidence="6" id="KW-0472">Membrane</keyword>
<keyword evidence="3" id="KW-0539">Nucleus</keyword>
<dbReference type="GO" id="GO:0005634">
    <property type="term" value="C:nucleus"/>
    <property type="evidence" value="ECO:0007669"/>
    <property type="project" value="UniProtKB-SubCell"/>
</dbReference>
<evidence type="ECO:0000256" key="6">
    <source>
        <dbReference type="SAM" id="Phobius"/>
    </source>
</evidence>
<evidence type="ECO:0000256" key="3">
    <source>
        <dbReference type="ARBA" id="ARBA00023242"/>
    </source>
</evidence>
<feature type="compositionally biased region" description="Polar residues" evidence="5">
    <location>
        <begin position="113"/>
        <end position="134"/>
    </location>
</feature>
<accession>A0A7C9E8K0</accession>
<evidence type="ECO:0000256" key="5">
    <source>
        <dbReference type="SAM" id="MobiDB-lite"/>
    </source>
</evidence>
<sequence>MKARAVVKRKTPSELRGEQLKRRIVAEAVHESHAPLAQREVDSVIKKSDGTKNTRYAGTRLDEVYSSIKPTSRLSLLSVKSNSKENQVNEDKGAIKSSLPPQLMLKSHKEQNGKQASVTHANNSVSQQCQTSGKDSQHRFRSVAELSLGSDRFSQMGTVDMDKVLKGLVARDTSASCSPPNVSGNFGDIKSASLGHCCSEVHVARGKVPLDLTLKTALRVVSSYPVNRFHRLLMGETYNGITPFPFQFGYSGNQSIGFTSNSPASTDSCILNSWIYPQSLLPPSVMLVLSSSIGRVETDFLDKRKLAWEDSFRSLYYMLRKSRCDLFYVCTFQFVIMFTAVGGTAKSKRICNAYISQSTRGLRSLLKEHDICFSMPFCCSEVEQISREDLVELSEIEKHNLGQAKRSGSMPDLDNSPQSLLAFNGNDSVHGLYDFLLNYRSLSSTLATLTSADVPLLCAPTPFLHAALSTPEVRCKEIKRADALQPNGLEGKDGGSMDGSTCGICYSIEIKDAYLPPWIVCSLCTAMCSDGGSFEASFVTEPNSMGLNAALEAFIQNSDNCETSGDSQQVNHTFGLSTAVITSDLRSARLKGLKYSDGSYVASLCPI</sequence>
<name>A0A7C9E8K0_OPUST</name>
<dbReference type="GO" id="GO:0033260">
    <property type="term" value="P:nuclear DNA replication"/>
    <property type="evidence" value="ECO:0007669"/>
    <property type="project" value="TreeGrafter"/>
</dbReference>
<dbReference type="PANTHER" id="PTHR12972:SF0">
    <property type="entry name" value="PROTEIN DOWNSTREAM NEIGHBOR OF SON"/>
    <property type="match status" value="1"/>
</dbReference>
<organism evidence="7">
    <name type="scientific">Opuntia streptacantha</name>
    <name type="common">Prickly pear cactus</name>
    <name type="synonym">Opuntia cardona</name>
    <dbReference type="NCBI Taxonomy" id="393608"/>
    <lineage>
        <taxon>Eukaryota</taxon>
        <taxon>Viridiplantae</taxon>
        <taxon>Streptophyta</taxon>
        <taxon>Embryophyta</taxon>
        <taxon>Tracheophyta</taxon>
        <taxon>Spermatophyta</taxon>
        <taxon>Magnoliopsida</taxon>
        <taxon>eudicotyledons</taxon>
        <taxon>Gunneridae</taxon>
        <taxon>Pentapetalae</taxon>
        <taxon>Caryophyllales</taxon>
        <taxon>Cactineae</taxon>
        <taxon>Cactaceae</taxon>
        <taxon>Opuntioideae</taxon>
        <taxon>Opuntia</taxon>
    </lineage>
</organism>
<dbReference type="PRINTS" id="PR02064">
    <property type="entry name" value="DONSON"/>
</dbReference>